<keyword evidence="3" id="KW-1185">Reference proteome</keyword>
<protein>
    <submittedName>
        <fullName evidence="2">Putative membrane protein</fullName>
    </submittedName>
</protein>
<proteinExistence type="predicted"/>
<keyword evidence="1" id="KW-0812">Transmembrane</keyword>
<gene>
    <name evidence="2" type="ORF">DFR50_1439</name>
</gene>
<keyword evidence="1" id="KW-1133">Transmembrane helix</keyword>
<dbReference type="InterPro" id="IPR018687">
    <property type="entry name" value="DUF2177_membr"/>
</dbReference>
<organism evidence="2 3">
    <name type="scientific">Roseiarcus fermentans</name>
    <dbReference type="NCBI Taxonomy" id="1473586"/>
    <lineage>
        <taxon>Bacteria</taxon>
        <taxon>Pseudomonadati</taxon>
        <taxon>Pseudomonadota</taxon>
        <taxon>Alphaproteobacteria</taxon>
        <taxon>Hyphomicrobiales</taxon>
        <taxon>Roseiarcaceae</taxon>
        <taxon>Roseiarcus</taxon>
    </lineage>
</organism>
<feature type="transmembrane region" description="Helical" evidence="1">
    <location>
        <begin position="45"/>
        <end position="64"/>
    </location>
</feature>
<dbReference type="Proteomes" id="UP000253529">
    <property type="component" value="Unassembled WGS sequence"/>
</dbReference>
<evidence type="ECO:0000313" key="2">
    <source>
        <dbReference type="EMBL" id="RBP03523.1"/>
    </source>
</evidence>
<feature type="transmembrane region" description="Helical" evidence="1">
    <location>
        <begin position="5"/>
        <end position="25"/>
    </location>
</feature>
<reference evidence="2 3" key="1">
    <citation type="submission" date="2018-06" db="EMBL/GenBank/DDBJ databases">
        <title>Genomic Encyclopedia of Type Strains, Phase IV (KMG-IV): sequencing the most valuable type-strain genomes for metagenomic binning, comparative biology and taxonomic classification.</title>
        <authorList>
            <person name="Goeker M."/>
        </authorList>
    </citation>
    <scope>NUCLEOTIDE SEQUENCE [LARGE SCALE GENOMIC DNA]</scope>
    <source>
        <strain evidence="2 3">DSM 24875</strain>
    </source>
</reference>
<evidence type="ECO:0000313" key="3">
    <source>
        <dbReference type="Proteomes" id="UP000253529"/>
    </source>
</evidence>
<feature type="transmembrane region" description="Helical" evidence="1">
    <location>
        <begin position="71"/>
        <end position="91"/>
    </location>
</feature>
<evidence type="ECO:0000256" key="1">
    <source>
        <dbReference type="SAM" id="Phobius"/>
    </source>
</evidence>
<dbReference type="AlphaFoldDB" id="A0A366EMA6"/>
<dbReference type="RefSeq" id="WP_113892657.1">
    <property type="nucleotide sequence ID" value="NZ_QNRK01000043.1"/>
</dbReference>
<name>A0A366EMA6_9HYPH</name>
<dbReference type="OrthoDB" id="166547at2"/>
<dbReference type="EMBL" id="QNRK01000043">
    <property type="protein sequence ID" value="RBP03523.1"/>
    <property type="molecule type" value="Genomic_DNA"/>
</dbReference>
<accession>A0A366EMA6</accession>
<sequence>MKTTVVAYLATLVSFVAVDFAWLSFAGDRLYRPALKEIMLDGFRPAPAVALYLVFAAGLVVLAVRPGLAAGSLRLAAGNAALIGLLGYATYDLTNWATLRNWTMTVALVDLAWGVALSAIAASVGFLAARALAA</sequence>
<dbReference type="Pfam" id="PF09945">
    <property type="entry name" value="DUF2177"/>
    <property type="match status" value="1"/>
</dbReference>
<keyword evidence="1" id="KW-0472">Membrane</keyword>
<feature type="transmembrane region" description="Helical" evidence="1">
    <location>
        <begin position="111"/>
        <end position="133"/>
    </location>
</feature>
<comment type="caution">
    <text evidence="2">The sequence shown here is derived from an EMBL/GenBank/DDBJ whole genome shotgun (WGS) entry which is preliminary data.</text>
</comment>